<gene>
    <name evidence="2" type="ORF">MARGE09_P0389</name>
</gene>
<dbReference type="AlphaFoldDB" id="A0AAN1WEM3"/>
<organism evidence="2 3">
    <name type="scientific">Marinagarivorans cellulosilyticus</name>
    <dbReference type="NCBI Taxonomy" id="2721545"/>
    <lineage>
        <taxon>Bacteria</taxon>
        <taxon>Pseudomonadati</taxon>
        <taxon>Pseudomonadota</taxon>
        <taxon>Gammaproteobacteria</taxon>
        <taxon>Cellvibrionales</taxon>
        <taxon>Cellvibrionaceae</taxon>
        <taxon>Marinagarivorans</taxon>
    </lineage>
</organism>
<protein>
    <submittedName>
        <fullName evidence="2">Uncharacterized protein</fullName>
    </submittedName>
</protein>
<dbReference type="RefSeq" id="WP_236985696.1">
    <property type="nucleotide sequence ID" value="NZ_AP023086.1"/>
</dbReference>
<feature type="compositionally biased region" description="Polar residues" evidence="1">
    <location>
        <begin position="183"/>
        <end position="197"/>
    </location>
</feature>
<dbReference type="KEGG" id="marq:MARGE09_P0389"/>
<dbReference type="EMBL" id="AP023086">
    <property type="protein sequence ID" value="BCD96190.1"/>
    <property type="molecule type" value="Genomic_DNA"/>
</dbReference>
<keyword evidence="3" id="KW-1185">Reference proteome</keyword>
<dbReference type="Proteomes" id="UP001320119">
    <property type="component" value="Chromosome"/>
</dbReference>
<evidence type="ECO:0000256" key="1">
    <source>
        <dbReference type="SAM" id="MobiDB-lite"/>
    </source>
</evidence>
<feature type="region of interest" description="Disordered" evidence="1">
    <location>
        <begin position="183"/>
        <end position="210"/>
    </location>
</feature>
<evidence type="ECO:0000313" key="3">
    <source>
        <dbReference type="Proteomes" id="UP001320119"/>
    </source>
</evidence>
<proteinExistence type="predicted"/>
<reference evidence="2 3" key="1">
    <citation type="journal article" date="2022" name="IScience">
        <title>An ultrasensitive nanofiber-based assay for enzymatic hydrolysis and deep-sea microbial degradation of cellulose.</title>
        <authorList>
            <person name="Tsudome M."/>
            <person name="Tachioka M."/>
            <person name="Miyazaki M."/>
            <person name="Uchimura K."/>
            <person name="Tsuda M."/>
            <person name="Takaki Y."/>
            <person name="Deguchi S."/>
        </authorList>
    </citation>
    <scope>NUCLEOTIDE SEQUENCE [LARGE SCALE GENOMIC DNA]</scope>
    <source>
        <strain evidence="2 3">GE09</strain>
    </source>
</reference>
<sequence>MPVSQESIRPLDGAIIDYCCAFFGRTLTLCWQDLPVQQRGSRQVLLNLKDYFLAALTHDFLGCISAIDEVCDAPHWGSRQDGVEFLDALEAALVRQCTESCAVSLLEIQQHLTATSSYNTLAFDPRTIMAFVVAAVLKSKLEPKVGSALCYAFINRLGLSIGVFYKTLVDVLKGYIPDDQNQTASEHALGSSTSNNMHAPPLSARNAGEPAGRSEINGLTGYIQRFYTSNLYTQSNPPYLAALFQHIYAALLCYIRDSCDEVEKKSTILRQVLQELYSLTELENNLFLQPNKIFDRITERLNEPEPYLCRTLNYVSEELSAFNRLHSARYGVARLSLDEQPFEHFVEDDNEFAELELDLQNRPSDLLNLQMVKSVLEQDAFSGAQSTHQQACITNVFQHVERLINQALMNCSAGEVSHFIDRYWRHALSVTGLREGVDSLAWCDAIALLDELCLVQVMAAVDEDMQSIIMERMREIDKHYLSYNDFLEREEYLQGVDVIGSQSSLGVTSRH</sequence>
<name>A0AAN1WEM3_9GAMM</name>
<evidence type="ECO:0000313" key="2">
    <source>
        <dbReference type="EMBL" id="BCD96190.1"/>
    </source>
</evidence>
<accession>A0AAN1WEM3</accession>